<name>A0A4S9XPX8_AURPU</name>
<reference evidence="2 3" key="1">
    <citation type="submission" date="2018-10" db="EMBL/GenBank/DDBJ databases">
        <title>Fifty Aureobasidium pullulans genomes reveal a recombining polyextremotolerant generalist.</title>
        <authorList>
            <person name="Gostincar C."/>
            <person name="Turk M."/>
            <person name="Zajc J."/>
            <person name="Gunde-Cimerman N."/>
        </authorList>
    </citation>
    <scope>NUCLEOTIDE SEQUENCE [LARGE SCALE GENOMIC DNA]</scope>
    <source>
        <strain evidence="2 3">EXF-3403</strain>
    </source>
</reference>
<keyword evidence="1" id="KW-0472">Membrane</keyword>
<comment type="caution">
    <text evidence="2">The sequence shown here is derived from an EMBL/GenBank/DDBJ whole genome shotgun (WGS) entry which is preliminary data.</text>
</comment>
<organism evidence="2 3">
    <name type="scientific">Aureobasidium pullulans</name>
    <name type="common">Black yeast</name>
    <name type="synonym">Pullularia pullulans</name>
    <dbReference type="NCBI Taxonomy" id="5580"/>
    <lineage>
        <taxon>Eukaryota</taxon>
        <taxon>Fungi</taxon>
        <taxon>Dikarya</taxon>
        <taxon>Ascomycota</taxon>
        <taxon>Pezizomycotina</taxon>
        <taxon>Dothideomycetes</taxon>
        <taxon>Dothideomycetidae</taxon>
        <taxon>Dothideales</taxon>
        <taxon>Saccotheciaceae</taxon>
        <taxon>Aureobasidium</taxon>
    </lineage>
</organism>
<evidence type="ECO:0000313" key="2">
    <source>
        <dbReference type="EMBL" id="THZ81845.1"/>
    </source>
</evidence>
<feature type="transmembrane region" description="Helical" evidence="1">
    <location>
        <begin position="223"/>
        <end position="245"/>
    </location>
</feature>
<proteinExistence type="predicted"/>
<feature type="transmembrane region" description="Helical" evidence="1">
    <location>
        <begin position="42"/>
        <end position="59"/>
    </location>
</feature>
<dbReference type="Proteomes" id="UP000310039">
    <property type="component" value="Unassembled WGS sequence"/>
</dbReference>
<evidence type="ECO:0000256" key="1">
    <source>
        <dbReference type="SAM" id="Phobius"/>
    </source>
</evidence>
<keyword evidence="1" id="KW-1133">Transmembrane helix</keyword>
<sequence length="322" mass="35895">MASHGHLAHGVLQILVNLQGDGQDLGITSLLRTKTLEGVENPISFIAFVIVKGIIYYAIKHIMLHTVGTLMVANYSKDHRFTPKYQSQRRHSFLDFFRNAISPPRRLRRDFILGIAYNTMYTILITNLQSISSNTFWALLSHLVTATLLSSFHLRWTAIIASEKPLGLRIPKRPQKDLIIPVIAYTCAQELAENAPKWLNGLMLTAHGGNLESLRVIAAGDTVVLVLGLTLRMLVLYPAYAAYVYSELLHLRKRTASLQLKGTDGFGDAAVQGEGEKSYGSVLSRCWKRLAVRLGVLHLQTAFLLVVVECIAFAVLHRVLKI</sequence>
<evidence type="ECO:0000313" key="3">
    <source>
        <dbReference type="Proteomes" id="UP000310039"/>
    </source>
</evidence>
<dbReference type="AlphaFoldDB" id="A0A4S9XPX8"/>
<accession>A0A4S9XPX8</accession>
<feature type="transmembrane region" description="Helical" evidence="1">
    <location>
        <begin position="111"/>
        <end position="130"/>
    </location>
</feature>
<feature type="transmembrane region" description="Helical" evidence="1">
    <location>
        <begin position="297"/>
        <end position="316"/>
    </location>
</feature>
<protein>
    <submittedName>
        <fullName evidence="2">Uncharacterized protein</fullName>
    </submittedName>
</protein>
<dbReference type="EMBL" id="QZBT01000090">
    <property type="protein sequence ID" value="THZ81845.1"/>
    <property type="molecule type" value="Genomic_DNA"/>
</dbReference>
<keyword evidence="1" id="KW-0812">Transmembrane</keyword>
<gene>
    <name evidence="2" type="ORF">D6C84_06254</name>
</gene>